<evidence type="ECO:0000313" key="2">
    <source>
        <dbReference type="EMBL" id="EDK37279.2"/>
    </source>
</evidence>
<evidence type="ECO:0008006" key="4">
    <source>
        <dbReference type="Google" id="ProtNLM"/>
    </source>
</evidence>
<dbReference type="Pfam" id="PF06687">
    <property type="entry name" value="SUR7"/>
    <property type="match status" value="1"/>
</dbReference>
<keyword evidence="3" id="KW-1185">Reference proteome</keyword>
<keyword evidence="1" id="KW-0812">Transmembrane</keyword>
<accession>A5DDM6</accession>
<dbReference type="EMBL" id="CH408156">
    <property type="protein sequence ID" value="EDK37279.2"/>
    <property type="molecule type" value="Genomic_DNA"/>
</dbReference>
<organism evidence="2 3">
    <name type="scientific">Meyerozyma guilliermondii (strain ATCC 6260 / CBS 566 / DSM 6381 / JCM 1539 / NBRC 10279 / NRRL Y-324)</name>
    <name type="common">Yeast</name>
    <name type="synonym">Candida guilliermondii</name>
    <dbReference type="NCBI Taxonomy" id="294746"/>
    <lineage>
        <taxon>Eukaryota</taxon>
        <taxon>Fungi</taxon>
        <taxon>Dikarya</taxon>
        <taxon>Ascomycota</taxon>
        <taxon>Saccharomycotina</taxon>
        <taxon>Pichiomycetes</taxon>
        <taxon>Debaryomycetaceae</taxon>
        <taxon>Meyerozyma</taxon>
    </lineage>
</organism>
<keyword evidence="1" id="KW-1133">Transmembrane helix</keyword>
<dbReference type="GeneID" id="5128258"/>
<dbReference type="STRING" id="294746.A5DDM6"/>
<feature type="transmembrane region" description="Helical" evidence="1">
    <location>
        <begin position="206"/>
        <end position="226"/>
    </location>
</feature>
<dbReference type="Proteomes" id="UP000001997">
    <property type="component" value="Unassembled WGS sequence"/>
</dbReference>
<dbReference type="HOGENOM" id="CLU_042615_1_0_1"/>
<reference evidence="2 3" key="1">
    <citation type="journal article" date="2009" name="Nature">
        <title>Evolution of pathogenicity and sexual reproduction in eight Candida genomes.</title>
        <authorList>
            <person name="Butler G."/>
            <person name="Rasmussen M.D."/>
            <person name="Lin M.F."/>
            <person name="Santos M.A."/>
            <person name="Sakthikumar S."/>
            <person name="Munro C.A."/>
            <person name="Rheinbay E."/>
            <person name="Grabherr M."/>
            <person name="Forche A."/>
            <person name="Reedy J.L."/>
            <person name="Agrafioti I."/>
            <person name="Arnaud M.B."/>
            <person name="Bates S."/>
            <person name="Brown A.J."/>
            <person name="Brunke S."/>
            <person name="Costanzo M.C."/>
            <person name="Fitzpatrick D.A."/>
            <person name="de Groot P.W."/>
            <person name="Harris D."/>
            <person name="Hoyer L.L."/>
            <person name="Hube B."/>
            <person name="Klis F.M."/>
            <person name="Kodira C."/>
            <person name="Lennard N."/>
            <person name="Logue M.E."/>
            <person name="Martin R."/>
            <person name="Neiman A.M."/>
            <person name="Nikolaou E."/>
            <person name="Quail M.A."/>
            <person name="Quinn J."/>
            <person name="Santos M.C."/>
            <person name="Schmitzberger F.F."/>
            <person name="Sherlock G."/>
            <person name="Shah P."/>
            <person name="Silverstein K.A."/>
            <person name="Skrzypek M.S."/>
            <person name="Soll D."/>
            <person name="Staggs R."/>
            <person name="Stansfield I."/>
            <person name="Stumpf M.P."/>
            <person name="Sudbery P.E."/>
            <person name="Srikantha T."/>
            <person name="Zeng Q."/>
            <person name="Berman J."/>
            <person name="Berriman M."/>
            <person name="Heitman J."/>
            <person name="Gow N.A."/>
            <person name="Lorenz M.C."/>
            <person name="Birren B.W."/>
            <person name="Kellis M."/>
            <person name="Cuomo C.A."/>
        </authorList>
    </citation>
    <scope>NUCLEOTIDE SEQUENCE [LARGE SCALE GENOMIC DNA]</scope>
    <source>
        <strain evidence="3">ATCC 6260 / CBS 566 / DSM 6381 / JCM 1539 / NBRC 10279 / NRRL Y-324</strain>
    </source>
</reference>
<dbReference type="PANTHER" id="PTHR28019:SF6">
    <property type="entry name" value="PROTEIN ECM7"/>
    <property type="match status" value="1"/>
</dbReference>
<dbReference type="InterPro" id="IPR052413">
    <property type="entry name" value="SUR7_domain"/>
</dbReference>
<dbReference type="AlphaFoldDB" id="A5DDM6"/>
<protein>
    <recommendedName>
        <fullName evidence="4">Protein ECM7</fullName>
    </recommendedName>
</protein>
<feature type="transmembrane region" description="Helical" evidence="1">
    <location>
        <begin position="246"/>
        <end position="271"/>
    </location>
</feature>
<feature type="transmembrane region" description="Helical" evidence="1">
    <location>
        <begin position="25"/>
        <end position="44"/>
    </location>
</feature>
<dbReference type="InParanoid" id="A5DDM6"/>
<name>A5DDM6_PICGU</name>
<dbReference type="KEGG" id="pgu:PGUG_01377"/>
<evidence type="ECO:0000256" key="1">
    <source>
        <dbReference type="SAM" id="Phobius"/>
    </source>
</evidence>
<dbReference type="VEuPathDB" id="FungiDB:PGUG_01377"/>
<keyword evidence="1" id="KW-0472">Membrane</keyword>
<dbReference type="GO" id="GO:0005886">
    <property type="term" value="C:plasma membrane"/>
    <property type="evidence" value="ECO:0007669"/>
    <property type="project" value="InterPro"/>
</dbReference>
<dbReference type="OMA" id="HHYREET"/>
<dbReference type="GO" id="GO:0051285">
    <property type="term" value="C:cell cortex of cell tip"/>
    <property type="evidence" value="ECO:0007669"/>
    <property type="project" value="TreeGrafter"/>
</dbReference>
<sequence>MQPKNLLKLSHNLSARERGLQVTRLFTSFTVIVLIIAALVGSLLSHKIYISRINCAHLDVSYGLYKSLRTLVSLSPSILEQESSAGVYPMDSSLTNSEITVLTNYAEEQVANAPQYTFTSMWRWCYGNYNITKVHEKDGKMKFNKHNDVISCSSDAKEYVFDYRQELADIGLQSILAYAYQSSSFDDNSYQKATAKRESKYKKVPGALFFAAASQAVLLILTYFVYLDRGDNPKVKEQQMFMMNFLALLSMASFLAMAIGVGLLTQILVEVKSEVSKSLNDFGVTFHLGKAWFSLLWASCIFALLSMASWTLPLWCANPPEDIDDDFEAGIPRHHRRTTHNANENRGHLRSVSNPLLNEAYVTDDINDERKESPDMETATRLVERQPTFTTEEELRKLGESLSRSVSVRHLNRKTSNKKTQPTFTTVTEDPFDSASLIENDDQSSHHYREETYDGYQNRQRYPEFSHSKHDRNVSATSNSAMLLNNENDASSFLNEDEIHFLDHNNFINKMT</sequence>
<proteinExistence type="predicted"/>
<dbReference type="OrthoDB" id="4062523at2759"/>
<dbReference type="InterPro" id="IPR009571">
    <property type="entry name" value="SUR7/Rim9-like_fungi"/>
</dbReference>
<feature type="transmembrane region" description="Helical" evidence="1">
    <location>
        <begin position="292"/>
        <end position="315"/>
    </location>
</feature>
<dbReference type="RefSeq" id="XP_001485706.2">
    <property type="nucleotide sequence ID" value="XM_001485656.1"/>
</dbReference>
<dbReference type="PANTHER" id="PTHR28019">
    <property type="entry name" value="CELL MEMBRANE PROTEIN YLR413W-RELATED"/>
    <property type="match status" value="1"/>
</dbReference>
<gene>
    <name evidence="2" type="ORF">PGUG_01377</name>
</gene>
<dbReference type="FunCoup" id="A5DDM6">
    <property type="interactions" value="10"/>
</dbReference>
<dbReference type="GO" id="GO:0031505">
    <property type="term" value="P:fungal-type cell wall organization"/>
    <property type="evidence" value="ECO:0007669"/>
    <property type="project" value="TreeGrafter"/>
</dbReference>
<evidence type="ECO:0000313" key="3">
    <source>
        <dbReference type="Proteomes" id="UP000001997"/>
    </source>
</evidence>
<dbReference type="eggNOG" id="ENOG502R7IE">
    <property type="taxonomic scope" value="Eukaryota"/>
</dbReference>